<dbReference type="Proteomes" id="UP000182987">
    <property type="component" value="Chromosome"/>
</dbReference>
<dbReference type="PROSITE" id="PS51819">
    <property type="entry name" value="VOC"/>
    <property type="match status" value="1"/>
</dbReference>
<dbReference type="Gene3D" id="3.10.180.10">
    <property type="entry name" value="2,3-Dihydroxybiphenyl 1,2-Dioxygenase, domain 1"/>
    <property type="match status" value="1"/>
</dbReference>
<dbReference type="STRING" id="1440763.BJI69_17700"/>
<dbReference type="EMBL" id="CP017480">
    <property type="protein sequence ID" value="APG05554.1"/>
    <property type="molecule type" value="Genomic_DNA"/>
</dbReference>
<dbReference type="InterPro" id="IPR029068">
    <property type="entry name" value="Glyas_Bleomycin-R_OHBP_Dase"/>
</dbReference>
<dbReference type="InterPro" id="IPR004360">
    <property type="entry name" value="Glyas_Fos-R_dOase_dom"/>
</dbReference>
<reference evidence="3" key="1">
    <citation type="submission" date="2016-09" db="EMBL/GenBank/DDBJ databases">
        <authorList>
            <person name="Lysoe E."/>
        </authorList>
    </citation>
    <scope>NUCLEOTIDE SEQUENCE [LARGE SCALE GENOMIC DNA]</scope>
    <source>
        <strain evidence="3">LJ96T</strain>
    </source>
</reference>
<proteinExistence type="predicted"/>
<evidence type="ECO:0000259" key="1">
    <source>
        <dbReference type="PROSITE" id="PS51819"/>
    </source>
</evidence>
<gene>
    <name evidence="2" type="ORF">BJI69_17700</name>
</gene>
<sequence length="189" mass="21059">MGTTQRPNERGAETFGPFPFPISFEIAVVPVTDVDRAKHFYARLGWRFDIDYTDERGFRVVQYTPPGSGCSVMFGERMTTAQPGSVQGLHLVVSDIVQARDEMLRRGIDVSDIFHDANGVFHHAGKENQSSGPNPDRKSYASYFSLSDPDGNQWVVQEVTERLTGPVALSDHHFTETLAEATRRPMDPG</sequence>
<dbReference type="Pfam" id="PF00903">
    <property type="entry name" value="Glyoxalase"/>
    <property type="match status" value="1"/>
</dbReference>
<dbReference type="SUPFAM" id="SSF54593">
    <property type="entry name" value="Glyoxalase/Bleomycin resistance protein/Dihydroxybiphenyl dioxygenase"/>
    <property type="match status" value="1"/>
</dbReference>
<organism evidence="2 3">
    <name type="scientific">Luteibacter rhizovicinus DSM 16549</name>
    <dbReference type="NCBI Taxonomy" id="1440763"/>
    <lineage>
        <taxon>Bacteria</taxon>
        <taxon>Pseudomonadati</taxon>
        <taxon>Pseudomonadota</taxon>
        <taxon>Gammaproteobacteria</taxon>
        <taxon>Lysobacterales</taxon>
        <taxon>Rhodanobacteraceae</taxon>
        <taxon>Luteibacter</taxon>
    </lineage>
</organism>
<accession>A0A1L3EWZ2</accession>
<name>A0A1L3EWZ2_9GAMM</name>
<keyword evidence="3" id="KW-1185">Reference proteome</keyword>
<evidence type="ECO:0000313" key="3">
    <source>
        <dbReference type="Proteomes" id="UP000182987"/>
    </source>
</evidence>
<feature type="domain" description="VOC" evidence="1">
    <location>
        <begin position="23"/>
        <end position="159"/>
    </location>
</feature>
<evidence type="ECO:0000313" key="2">
    <source>
        <dbReference type="EMBL" id="APG05554.1"/>
    </source>
</evidence>
<dbReference type="AlphaFoldDB" id="A0A1L3EWZ2"/>
<dbReference type="InterPro" id="IPR037523">
    <property type="entry name" value="VOC_core"/>
</dbReference>
<protein>
    <submittedName>
        <fullName evidence="2">Glyoxalase</fullName>
    </submittedName>
</protein>
<dbReference type="KEGG" id="lrz:BJI69_17700"/>